<keyword evidence="3" id="KW-1185">Reference proteome</keyword>
<organism evidence="2 3">
    <name type="scientific">Triparma retinervis</name>
    <dbReference type="NCBI Taxonomy" id="2557542"/>
    <lineage>
        <taxon>Eukaryota</taxon>
        <taxon>Sar</taxon>
        <taxon>Stramenopiles</taxon>
        <taxon>Ochrophyta</taxon>
        <taxon>Bolidophyceae</taxon>
        <taxon>Parmales</taxon>
        <taxon>Triparmaceae</taxon>
        <taxon>Triparma</taxon>
    </lineage>
</organism>
<feature type="domain" description="ABC1 atypical kinase-like" evidence="1">
    <location>
        <begin position="91"/>
        <end position="263"/>
    </location>
</feature>
<dbReference type="PANTHER" id="PTHR43173">
    <property type="entry name" value="ABC1 FAMILY PROTEIN"/>
    <property type="match status" value="1"/>
</dbReference>
<dbReference type="SUPFAM" id="SSF56112">
    <property type="entry name" value="Protein kinase-like (PK-like)"/>
    <property type="match status" value="1"/>
</dbReference>
<protein>
    <recommendedName>
        <fullName evidence="1">ABC1 atypical kinase-like domain-containing protein</fullName>
    </recommendedName>
</protein>
<dbReference type="InterPro" id="IPR004147">
    <property type="entry name" value="ABC1_dom"/>
</dbReference>
<dbReference type="InterPro" id="IPR011009">
    <property type="entry name" value="Kinase-like_dom_sf"/>
</dbReference>
<dbReference type="Pfam" id="PF03109">
    <property type="entry name" value="ABC1"/>
    <property type="match status" value="2"/>
</dbReference>
<dbReference type="Proteomes" id="UP001165082">
    <property type="component" value="Unassembled WGS sequence"/>
</dbReference>
<evidence type="ECO:0000313" key="3">
    <source>
        <dbReference type="Proteomes" id="UP001165082"/>
    </source>
</evidence>
<evidence type="ECO:0000259" key="1">
    <source>
        <dbReference type="Pfam" id="PF03109"/>
    </source>
</evidence>
<dbReference type="PANTHER" id="PTHR43173:SF34">
    <property type="entry name" value="ABC1 ATYPICAL KINASE-LIKE DOMAIN-CONTAINING PROTEIN"/>
    <property type="match status" value="1"/>
</dbReference>
<comment type="caution">
    <text evidence="2">The sequence shown here is derived from an EMBL/GenBank/DDBJ whole genome shotgun (WGS) entry which is preliminary data.</text>
</comment>
<evidence type="ECO:0000313" key="2">
    <source>
        <dbReference type="EMBL" id="GMI06677.1"/>
    </source>
</evidence>
<dbReference type="OrthoDB" id="427480at2759"/>
<dbReference type="InterPro" id="IPR051130">
    <property type="entry name" value="Mito_struct-func_regulator"/>
</dbReference>
<gene>
    <name evidence="2" type="ORF">TrRE_jg4691</name>
</gene>
<sequence>MLIDEMGSLEGLSRSLSFYSLGVPTYLRYRYLQLFHNSSTSLWQSLHESASKEGLQKILELRGFYVKTGQMCATNVGNAFPKIWQNTMTVLQDGVPGEPFEVVRETIEEGMGKKMSEVFESFDPSPIGAASIGQVHRAVLKGGRRVVVKVQYPSVERLFRGDVRTLILFCKVAQPVHVPALEEIEKQFMTEFDYREECRKLETVRANLVRGGWVPGRCEVPEPVPELSSKNVLVMEELVGTKLVEALQADAARYAETLGKTLAQFLKDEEIKTLKNGERRGPKKEVMDAYIAVQDAKRRAENLAGLARNALWFWWPGYEMRKWVGKETLPINHGRMVDELIDVHGHEIFVDGYFNADPHPGNMLLLNRKTGSPRIGLIDYGQVKELSRENIVILSKMMVALQEDDEPEMARLLFEAGYKTRGMRPDLAAKYARVSLDEDNKKVCNGKHVQVFMEELEAQDPVVDLPREFVMVGRVSLMLRGLGHSLKQPRRLSDHWIKYARKVLKEEEERRRREGS</sequence>
<reference evidence="2" key="1">
    <citation type="submission" date="2022-07" db="EMBL/GenBank/DDBJ databases">
        <title>Genome analysis of Parmales, a sister group of diatoms, reveals the evolutionary specialization of diatoms from phago-mixotrophs to photoautotrophs.</title>
        <authorList>
            <person name="Ban H."/>
            <person name="Sato S."/>
            <person name="Yoshikawa S."/>
            <person name="Kazumasa Y."/>
            <person name="Nakamura Y."/>
            <person name="Ichinomiya M."/>
            <person name="Saitoh K."/>
            <person name="Sato N."/>
            <person name="Blanc-Mathieu R."/>
            <person name="Endo H."/>
            <person name="Kuwata A."/>
            <person name="Ogata H."/>
        </authorList>
    </citation>
    <scope>NUCLEOTIDE SEQUENCE</scope>
</reference>
<dbReference type="AlphaFoldDB" id="A0A9W7CB49"/>
<dbReference type="EMBL" id="BRXZ01000171">
    <property type="protein sequence ID" value="GMI06677.1"/>
    <property type="molecule type" value="Genomic_DNA"/>
</dbReference>
<proteinExistence type="predicted"/>
<accession>A0A9W7CB49</accession>
<name>A0A9W7CB49_9STRA</name>
<feature type="domain" description="ABC1 atypical kinase-like" evidence="1">
    <location>
        <begin position="316"/>
        <end position="411"/>
    </location>
</feature>
<dbReference type="CDD" id="cd05121">
    <property type="entry name" value="ABC1_ADCK3-like"/>
    <property type="match status" value="1"/>
</dbReference>